<dbReference type="RefSeq" id="WP_138446596.1">
    <property type="nucleotide sequence ID" value="NZ_VBUT01000002.1"/>
</dbReference>
<evidence type="ECO:0000313" key="2">
    <source>
        <dbReference type="EMBL" id="TLF80957.1"/>
    </source>
</evidence>
<protein>
    <submittedName>
        <fullName evidence="2">AIPR family protein</fullName>
    </submittedName>
</protein>
<name>A0A5R8NXD3_9NOCA</name>
<dbReference type="InterPro" id="IPR018891">
    <property type="entry name" value="AIPR_C"/>
</dbReference>
<dbReference type="EMBL" id="VBUT01000002">
    <property type="protein sequence ID" value="TLF80957.1"/>
    <property type="molecule type" value="Genomic_DNA"/>
</dbReference>
<organism evidence="2 3">
    <name type="scientific">Nocardia cyriacigeorgica</name>
    <dbReference type="NCBI Taxonomy" id="135487"/>
    <lineage>
        <taxon>Bacteria</taxon>
        <taxon>Bacillati</taxon>
        <taxon>Actinomycetota</taxon>
        <taxon>Actinomycetes</taxon>
        <taxon>Mycobacteriales</taxon>
        <taxon>Nocardiaceae</taxon>
        <taxon>Nocardia</taxon>
    </lineage>
</organism>
<evidence type="ECO:0000259" key="1">
    <source>
        <dbReference type="Pfam" id="PF10592"/>
    </source>
</evidence>
<reference evidence="2 3" key="1">
    <citation type="submission" date="2019-05" db="EMBL/GenBank/DDBJ databases">
        <title>Genomes sequences of two Nocardia cyriacigeorgica environmental isolates, type strains Nocardia asteroides ATCC 19247 and Nocardia cyriacigeorgica DSM 44484.</title>
        <authorList>
            <person name="Vautrin F."/>
            <person name="Bergeron E."/>
            <person name="Dubost A."/>
            <person name="Abrouk D."/>
            <person name="Rodriguez Nava V."/>
            <person name="Pujic P."/>
        </authorList>
    </citation>
    <scope>NUCLEOTIDE SEQUENCE [LARGE SCALE GENOMIC DNA]</scope>
    <source>
        <strain evidence="2 3">EML 446</strain>
    </source>
</reference>
<comment type="caution">
    <text evidence="2">The sequence shown here is derived from an EMBL/GenBank/DDBJ whole genome shotgun (WGS) entry which is preliminary data.</text>
</comment>
<sequence length="714" mass="79015">MSSTPRGEHTDVPRQVRQVARFLRNTYIEPGLLDLSDLDDKPEEERSPRELSRALAAQAVRVVTGFGPEQAAQTVIDGVADQGIDALAVVEGPDPHIYLVQAKWSKTGRAPSERSAVQELLHGLRLIDDEDYTPFNPRGRHLAEYAGKVMTSEAVPVTQVIALMRADEVTPGFRDAIEHGEKEFNRHGAILDHRIILAAEIWQSVRDDHSADPVVLPVELFPWFSISTPYESYQGVVDAEQVAQWVDVGSHLYNLNIRNPLGRTSINNGLIETLTTEPSAFWYFNNGITILCDSVQKAGQSMRNPYSRPLGLTLHNASVVNGAQTVRSIAEAVACEPDAATAQVGVRIIVTGEEKEFAKKTTQATNRQNRVEQRDFIALESVQAEIMAELRAELGLEYGVRRGELDPPPETGCSVVEAACALACAHPDSQYAARIATDLDVLWERGPQGIHDALFRPRPSAYLLWNAVNVLREVRTSLHALRSRYEGRAIALAEHGVYLLAHLVFRSLDTEAISEPDQNLTWLAGARQQVPEIVGRLLPAVVTAIDDLYGERSQIRAVCADVERSRDVVARVLAPSPDQSAPSAGSKYKRTRTTKRLRRPTAVSVLIDRNVLPEGEPLTLVAGHPSEAEAMRDWLAEDPQRGRATWALHRLKPILWAVDGKQYSPSGLVSLMWEWAGWANRPVANQGTRRWVTSTGDTLADLAWRALEELEESD</sequence>
<accession>A0A5R8NXD3</accession>
<proteinExistence type="predicted"/>
<feature type="domain" description="Abortive phage infection protein C-terminal" evidence="1">
    <location>
        <begin position="254"/>
        <end position="407"/>
    </location>
</feature>
<dbReference type="AlphaFoldDB" id="A0A5R8NXD3"/>
<gene>
    <name evidence="2" type="ORF">FEK34_04590</name>
</gene>
<evidence type="ECO:0000313" key="3">
    <source>
        <dbReference type="Proteomes" id="UP000306378"/>
    </source>
</evidence>
<dbReference type="Proteomes" id="UP000306378">
    <property type="component" value="Unassembled WGS sequence"/>
</dbReference>
<dbReference type="Pfam" id="PF10592">
    <property type="entry name" value="AIPR"/>
    <property type="match status" value="1"/>
</dbReference>